<keyword evidence="1" id="KW-0812">Transmembrane</keyword>
<keyword evidence="1" id="KW-0472">Membrane</keyword>
<dbReference type="Proteomes" id="UP000029121">
    <property type="component" value="Unassembled WGS sequence"/>
</dbReference>
<dbReference type="EMBL" id="KB870812">
    <property type="protein sequence ID" value="EOA12774.1"/>
    <property type="molecule type" value="Genomic_DNA"/>
</dbReference>
<evidence type="ECO:0000256" key="1">
    <source>
        <dbReference type="SAM" id="Phobius"/>
    </source>
</evidence>
<reference evidence="4" key="1">
    <citation type="journal article" date="2013" name="Nat. Genet.">
        <title>The Capsella rubella genome and the genomic consequences of rapid mating system evolution.</title>
        <authorList>
            <person name="Slotte T."/>
            <person name="Hazzouri K.M."/>
            <person name="Agren J.A."/>
            <person name="Koenig D."/>
            <person name="Maumus F."/>
            <person name="Guo Y.L."/>
            <person name="Steige K."/>
            <person name="Platts A.E."/>
            <person name="Escobar J.S."/>
            <person name="Newman L.K."/>
            <person name="Wang W."/>
            <person name="Mandakova T."/>
            <person name="Vello E."/>
            <person name="Smith L.M."/>
            <person name="Henz S.R."/>
            <person name="Steffen J."/>
            <person name="Takuno S."/>
            <person name="Brandvain Y."/>
            <person name="Coop G."/>
            <person name="Andolfatto P."/>
            <person name="Hu T.T."/>
            <person name="Blanchette M."/>
            <person name="Clark R.M."/>
            <person name="Quesneville H."/>
            <person name="Nordborg M."/>
            <person name="Gaut B.S."/>
            <person name="Lysak M.A."/>
            <person name="Jenkins J."/>
            <person name="Grimwood J."/>
            <person name="Chapman J."/>
            <person name="Prochnik S."/>
            <person name="Shu S."/>
            <person name="Rokhsar D."/>
            <person name="Schmutz J."/>
            <person name="Weigel D."/>
            <person name="Wright S.I."/>
        </authorList>
    </citation>
    <scope>NUCLEOTIDE SEQUENCE [LARGE SCALE GENOMIC DNA]</scope>
    <source>
        <strain evidence="4">cv. Monte Gargano</strain>
    </source>
</reference>
<organism evidence="3 4">
    <name type="scientific">Capsella rubella</name>
    <dbReference type="NCBI Taxonomy" id="81985"/>
    <lineage>
        <taxon>Eukaryota</taxon>
        <taxon>Viridiplantae</taxon>
        <taxon>Streptophyta</taxon>
        <taxon>Embryophyta</taxon>
        <taxon>Tracheophyta</taxon>
        <taxon>Spermatophyta</taxon>
        <taxon>Magnoliopsida</taxon>
        <taxon>eudicotyledons</taxon>
        <taxon>Gunneridae</taxon>
        <taxon>Pentapetalae</taxon>
        <taxon>rosids</taxon>
        <taxon>malvids</taxon>
        <taxon>Brassicales</taxon>
        <taxon>Brassicaceae</taxon>
        <taxon>Camelineae</taxon>
        <taxon>Capsella</taxon>
    </lineage>
</organism>
<keyword evidence="1" id="KW-1133">Transmembrane helix</keyword>
<protein>
    <recommendedName>
        <fullName evidence="2">Aminotransferase-like plant mobile domain-containing protein</fullName>
    </recommendedName>
</protein>
<name>R0G8A8_9BRAS</name>
<keyword evidence="4" id="KW-1185">Reference proteome</keyword>
<evidence type="ECO:0000313" key="3">
    <source>
        <dbReference type="EMBL" id="EOA12774.1"/>
    </source>
</evidence>
<dbReference type="AlphaFoldDB" id="R0G8A8"/>
<feature type="domain" description="Aminotransferase-like plant mobile" evidence="2">
    <location>
        <begin position="1"/>
        <end position="70"/>
    </location>
</feature>
<feature type="transmembrane region" description="Helical" evidence="1">
    <location>
        <begin position="49"/>
        <end position="66"/>
    </location>
</feature>
<dbReference type="Pfam" id="PF10536">
    <property type="entry name" value="PMD"/>
    <property type="match status" value="1"/>
</dbReference>
<feature type="transmembrane region" description="Helical" evidence="1">
    <location>
        <begin position="20"/>
        <end position="43"/>
    </location>
</feature>
<evidence type="ECO:0000259" key="2">
    <source>
        <dbReference type="Pfam" id="PF10536"/>
    </source>
</evidence>
<sequence>MDRFMNSGDPLEHVGFLSLWLYYFVFPSRFPNLSSCFPIAIYLSRGTRVALALHVLVHLYAALALLQKHIKDSRKEC</sequence>
<evidence type="ECO:0000313" key="4">
    <source>
        <dbReference type="Proteomes" id="UP000029121"/>
    </source>
</evidence>
<gene>
    <name evidence="3" type="ORF">CARUB_v10028693mg</name>
</gene>
<accession>R0G8A8</accession>
<dbReference type="InterPro" id="IPR019557">
    <property type="entry name" value="AminoTfrase-like_pln_mobile"/>
</dbReference>
<proteinExistence type="predicted"/>
<dbReference type="STRING" id="81985.R0G8A8"/>